<feature type="region of interest" description="Disordered" evidence="1">
    <location>
        <begin position="249"/>
        <end position="298"/>
    </location>
</feature>
<feature type="compositionally biased region" description="Low complexity" evidence="1">
    <location>
        <begin position="70"/>
        <end position="87"/>
    </location>
</feature>
<dbReference type="RefSeq" id="WP_039368420.1">
    <property type="nucleotide sequence ID" value="NZ_CP047385.1"/>
</dbReference>
<evidence type="ECO:0000313" key="2">
    <source>
        <dbReference type="EMBL" id="QHF14329.1"/>
    </source>
</evidence>
<protein>
    <submittedName>
        <fullName evidence="2">Uncharacterized protein</fullName>
    </submittedName>
</protein>
<dbReference type="EMBL" id="CP047385">
    <property type="protein sequence ID" value="QHF14329.1"/>
    <property type="molecule type" value="Genomic_DNA"/>
</dbReference>
<evidence type="ECO:0000256" key="1">
    <source>
        <dbReference type="SAM" id="MobiDB-lite"/>
    </source>
</evidence>
<gene>
    <name evidence="2" type="ORF">PI93_018005</name>
</gene>
<name>A0ABX6HTT1_9BURK</name>
<feature type="compositionally biased region" description="Low complexity" evidence="1">
    <location>
        <begin position="101"/>
        <end position="112"/>
    </location>
</feature>
<reference evidence="2 3" key="1">
    <citation type="journal article" date="2015" name="Genome Announc.">
        <title>Genome Sequences of Two Pandoraea pnomenusa Isolates Recovered 11 Months Apart from a Cystic Fibrosis Patient.</title>
        <authorList>
            <person name="Ee R."/>
            <person name="Ambrose M."/>
            <person name="Lazenby J."/>
            <person name="Williams P."/>
            <person name="Chan K.G."/>
            <person name="Roddam L."/>
        </authorList>
    </citation>
    <scope>NUCLEOTIDE SEQUENCE [LARGE SCALE GENOMIC DNA]</scope>
    <source>
        <strain evidence="2 3">6399</strain>
    </source>
</reference>
<sequence length="298" mass="29869">MSLWAFDQLIVKMLRAAGYNERADAVARSASEDSGASRPAHYEAPDDDGPSTAPLHQPGAAIADSDTESARAAHAASAAPGHGAAGSDTAGAEPHATDSVAASPGQPAASAAEVTHAGDSPSASGHAGTSHGATSDAPTESPGPATRPAPGHMHEATPEAACSEPAINTSDPLSGLYSSRLRDSLAREAFGSASGVAQDSAIVAQADSFASRFQARAQRFGPDAVPVDISPAAQASRIAALNGEIPPFARGNPALDPAMMRASDQARAQSPVESPARSSSQSPVKSPALSPGSRAYER</sequence>
<accession>A0ABX6HTT1</accession>
<feature type="region of interest" description="Disordered" evidence="1">
    <location>
        <begin position="23"/>
        <end position="175"/>
    </location>
</feature>
<evidence type="ECO:0000313" key="3">
    <source>
        <dbReference type="Proteomes" id="UP000035080"/>
    </source>
</evidence>
<organism evidence="2 3">
    <name type="scientific">Pandoraea fibrosis</name>
    <dbReference type="NCBI Taxonomy" id="1891094"/>
    <lineage>
        <taxon>Bacteria</taxon>
        <taxon>Pseudomonadati</taxon>
        <taxon>Pseudomonadota</taxon>
        <taxon>Betaproteobacteria</taxon>
        <taxon>Burkholderiales</taxon>
        <taxon>Burkholderiaceae</taxon>
        <taxon>Pandoraea</taxon>
    </lineage>
</organism>
<feature type="compositionally biased region" description="Polar residues" evidence="1">
    <location>
        <begin position="266"/>
        <end position="284"/>
    </location>
</feature>
<proteinExistence type="predicted"/>
<keyword evidence="3" id="KW-1185">Reference proteome</keyword>
<dbReference type="Proteomes" id="UP000035080">
    <property type="component" value="Chromosome"/>
</dbReference>